<evidence type="ECO:0000256" key="1">
    <source>
        <dbReference type="SAM" id="MobiDB-lite"/>
    </source>
</evidence>
<dbReference type="Proteomes" id="UP000324222">
    <property type="component" value="Unassembled WGS sequence"/>
</dbReference>
<proteinExistence type="predicted"/>
<name>A0A5B7DPX0_PORTR</name>
<keyword evidence="3" id="KW-1185">Reference proteome</keyword>
<organism evidence="2 3">
    <name type="scientific">Portunus trituberculatus</name>
    <name type="common">Swimming crab</name>
    <name type="synonym">Neptunus trituberculatus</name>
    <dbReference type="NCBI Taxonomy" id="210409"/>
    <lineage>
        <taxon>Eukaryota</taxon>
        <taxon>Metazoa</taxon>
        <taxon>Ecdysozoa</taxon>
        <taxon>Arthropoda</taxon>
        <taxon>Crustacea</taxon>
        <taxon>Multicrustacea</taxon>
        <taxon>Malacostraca</taxon>
        <taxon>Eumalacostraca</taxon>
        <taxon>Eucarida</taxon>
        <taxon>Decapoda</taxon>
        <taxon>Pleocyemata</taxon>
        <taxon>Brachyura</taxon>
        <taxon>Eubrachyura</taxon>
        <taxon>Portunoidea</taxon>
        <taxon>Portunidae</taxon>
        <taxon>Portuninae</taxon>
        <taxon>Portunus</taxon>
    </lineage>
</organism>
<evidence type="ECO:0000313" key="2">
    <source>
        <dbReference type="EMBL" id="MPC23498.1"/>
    </source>
</evidence>
<dbReference type="AlphaFoldDB" id="A0A5B7DPX0"/>
<dbReference type="EMBL" id="VSRR010001213">
    <property type="protein sequence ID" value="MPC23498.1"/>
    <property type="molecule type" value="Genomic_DNA"/>
</dbReference>
<gene>
    <name evidence="2" type="ORF">E2C01_016547</name>
</gene>
<evidence type="ECO:0000313" key="3">
    <source>
        <dbReference type="Proteomes" id="UP000324222"/>
    </source>
</evidence>
<reference evidence="2 3" key="1">
    <citation type="submission" date="2019-05" db="EMBL/GenBank/DDBJ databases">
        <title>Another draft genome of Portunus trituberculatus and its Hox gene families provides insights of decapod evolution.</title>
        <authorList>
            <person name="Jeong J.-H."/>
            <person name="Song I."/>
            <person name="Kim S."/>
            <person name="Choi T."/>
            <person name="Kim D."/>
            <person name="Ryu S."/>
            <person name="Kim W."/>
        </authorList>
    </citation>
    <scope>NUCLEOTIDE SEQUENCE [LARGE SCALE GENOMIC DNA]</scope>
    <source>
        <tissue evidence="2">Muscle</tissue>
    </source>
</reference>
<sequence>MKRESCALMTCGTPDWAGVREGGKRTCEDLQFVTDLASCLWRMSSGTRGAGCEGLSRPDKPEPGKLWLAFPQPTGYETSSSLGASPYPLAPT</sequence>
<protein>
    <submittedName>
        <fullName evidence="2">Uncharacterized protein</fullName>
    </submittedName>
</protein>
<accession>A0A5B7DPX0</accession>
<comment type="caution">
    <text evidence="2">The sequence shown here is derived from an EMBL/GenBank/DDBJ whole genome shotgun (WGS) entry which is preliminary data.</text>
</comment>
<feature type="region of interest" description="Disordered" evidence="1">
    <location>
        <begin position="71"/>
        <end position="92"/>
    </location>
</feature>